<comment type="cofactor">
    <cofactor evidence="1">
        <name>heme</name>
        <dbReference type="ChEBI" id="CHEBI:30413"/>
    </cofactor>
</comment>
<dbReference type="InterPro" id="IPR036396">
    <property type="entry name" value="Cyt_P450_sf"/>
</dbReference>
<dbReference type="Gene3D" id="1.10.630.10">
    <property type="entry name" value="Cytochrome P450"/>
    <property type="match status" value="1"/>
</dbReference>
<dbReference type="PANTHER" id="PTHR24305">
    <property type="entry name" value="CYTOCHROME P450"/>
    <property type="match status" value="1"/>
</dbReference>
<keyword evidence="8" id="KW-0812">Transmembrane</keyword>
<dbReference type="GO" id="GO:0005506">
    <property type="term" value="F:iron ion binding"/>
    <property type="evidence" value="ECO:0007669"/>
    <property type="project" value="InterPro"/>
</dbReference>
<comment type="caution">
    <text evidence="9">The sequence shown here is derived from an EMBL/GenBank/DDBJ whole genome shotgun (WGS) entry which is preliminary data.</text>
</comment>
<dbReference type="AlphaFoldDB" id="A0A3D8T621"/>
<keyword evidence="6" id="KW-0408">Iron</keyword>
<dbReference type="SUPFAM" id="SSF48264">
    <property type="entry name" value="Cytochrome P450"/>
    <property type="match status" value="1"/>
</dbReference>
<dbReference type="InterPro" id="IPR050121">
    <property type="entry name" value="Cytochrome_P450_monoxygenase"/>
</dbReference>
<dbReference type="GO" id="GO:0044550">
    <property type="term" value="P:secondary metabolite biosynthetic process"/>
    <property type="evidence" value="ECO:0007669"/>
    <property type="project" value="UniProtKB-ARBA"/>
</dbReference>
<dbReference type="STRING" id="1810919.A0A3D8T621"/>
<reference evidence="9 10" key="1">
    <citation type="journal article" date="2018" name="IMA Fungus">
        <title>IMA Genome-F 9: Draft genome sequence of Annulohypoxylon stygium, Aspergillus mulundensis, Berkeleyomyces basicola (syn. Thielaviopsis basicola), Ceratocystis smalleyi, two Cercospora beticola strains, Coleophoma cylindrospora, Fusarium fracticaudum, Phialophora cf. hyalina, and Morchella septimelata.</title>
        <authorList>
            <person name="Wingfield B.D."/>
            <person name="Bills G.F."/>
            <person name="Dong Y."/>
            <person name="Huang W."/>
            <person name="Nel W.J."/>
            <person name="Swalarsk-Parry B.S."/>
            <person name="Vaghefi N."/>
            <person name="Wilken P.M."/>
            <person name="An Z."/>
            <person name="de Beer Z.W."/>
            <person name="De Vos L."/>
            <person name="Chen L."/>
            <person name="Duong T.A."/>
            <person name="Gao Y."/>
            <person name="Hammerbacher A."/>
            <person name="Kikkert J.R."/>
            <person name="Li Y."/>
            <person name="Li H."/>
            <person name="Li K."/>
            <person name="Li Q."/>
            <person name="Liu X."/>
            <person name="Ma X."/>
            <person name="Naidoo K."/>
            <person name="Pethybridge S.J."/>
            <person name="Sun J."/>
            <person name="Steenkamp E.T."/>
            <person name="van der Nest M.A."/>
            <person name="van Wyk S."/>
            <person name="Wingfield M.J."/>
            <person name="Xiong C."/>
            <person name="Yue Q."/>
            <person name="Zhang X."/>
        </authorList>
    </citation>
    <scope>NUCLEOTIDE SEQUENCE [LARGE SCALE GENOMIC DNA]</scope>
    <source>
        <strain evidence="9 10">DSM 5745</strain>
    </source>
</reference>
<evidence type="ECO:0000256" key="7">
    <source>
        <dbReference type="ARBA" id="ARBA00023033"/>
    </source>
</evidence>
<keyword evidence="5" id="KW-0560">Oxidoreductase</keyword>
<dbReference type="InterPro" id="IPR002403">
    <property type="entry name" value="Cyt_P450_E_grp-IV"/>
</dbReference>
<name>A0A3D8T621_9EURO</name>
<dbReference type="GO" id="GO:0004497">
    <property type="term" value="F:monooxygenase activity"/>
    <property type="evidence" value="ECO:0007669"/>
    <property type="project" value="InterPro"/>
</dbReference>
<accession>A0A3D8T621</accession>
<evidence type="ECO:0000256" key="3">
    <source>
        <dbReference type="ARBA" id="ARBA00022617"/>
    </source>
</evidence>
<sequence>MEGSVHGLRRTDYLVLLHTYYEVYGVYALLLAVFTVYSISLVIYRLYFHPLARFPGPKLAAVTGWYEFYHDCVRGGQYLYEIDSMHQKSHYRINPHELVVNELPPTPVAERNGAAWKASDFAARWPLPGTMICIVCAESAMSPSSRALAIARLFPASALKPLIPSAGAFNSFLEFSTDHINDAKRESLSADKLEQNIKSSVFRYVLSTDMPEAERDTERLAREAALLFGAGSVTTGRFFAVTIYYTLKNNKIRDRISSELKDVMAGYPSTLPSWQELDRLPYMHATVKEGLRLSYGVMRHLSRISPDTALQYKQWTIPPGTPVGMSSYSMHTDPEVFPEPFKFMPER</sequence>
<dbReference type="Proteomes" id="UP000256690">
    <property type="component" value="Unassembled WGS sequence"/>
</dbReference>
<dbReference type="Pfam" id="PF00067">
    <property type="entry name" value="p450"/>
    <property type="match status" value="1"/>
</dbReference>
<dbReference type="PANTHER" id="PTHR24305:SF157">
    <property type="entry name" value="N-ACETYLTRYPTOPHAN 6-HYDROXYLASE IVOC-RELATED"/>
    <property type="match status" value="1"/>
</dbReference>
<keyword evidence="10" id="KW-1185">Reference proteome</keyword>
<evidence type="ECO:0000256" key="4">
    <source>
        <dbReference type="ARBA" id="ARBA00022723"/>
    </source>
</evidence>
<proteinExistence type="inferred from homology"/>
<evidence type="ECO:0000313" key="10">
    <source>
        <dbReference type="Proteomes" id="UP000256690"/>
    </source>
</evidence>
<evidence type="ECO:0000256" key="5">
    <source>
        <dbReference type="ARBA" id="ARBA00023002"/>
    </source>
</evidence>
<keyword evidence="4" id="KW-0479">Metal-binding</keyword>
<keyword evidence="8" id="KW-1133">Transmembrane helix</keyword>
<evidence type="ECO:0000256" key="8">
    <source>
        <dbReference type="SAM" id="Phobius"/>
    </source>
</evidence>
<keyword evidence="7" id="KW-0503">Monooxygenase</keyword>
<evidence type="ECO:0000256" key="6">
    <source>
        <dbReference type="ARBA" id="ARBA00023004"/>
    </source>
</evidence>
<dbReference type="GO" id="GO:0020037">
    <property type="term" value="F:heme binding"/>
    <property type="evidence" value="ECO:0007669"/>
    <property type="project" value="InterPro"/>
</dbReference>
<dbReference type="RefSeq" id="XP_026608641.1">
    <property type="nucleotide sequence ID" value="XM_026742796.1"/>
</dbReference>
<dbReference type="PRINTS" id="PR00465">
    <property type="entry name" value="EP450IV"/>
</dbReference>
<evidence type="ECO:0000256" key="2">
    <source>
        <dbReference type="ARBA" id="ARBA00010617"/>
    </source>
</evidence>
<dbReference type="EMBL" id="PVWQ01000001">
    <property type="protein sequence ID" value="RDW93458.1"/>
    <property type="molecule type" value="Genomic_DNA"/>
</dbReference>
<evidence type="ECO:0008006" key="11">
    <source>
        <dbReference type="Google" id="ProtNLM"/>
    </source>
</evidence>
<comment type="similarity">
    <text evidence="2">Belongs to the cytochrome P450 family.</text>
</comment>
<dbReference type="InterPro" id="IPR001128">
    <property type="entry name" value="Cyt_P450"/>
</dbReference>
<keyword evidence="3" id="KW-0349">Heme</keyword>
<feature type="transmembrane region" description="Helical" evidence="8">
    <location>
        <begin position="24"/>
        <end position="48"/>
    </location>
</feature>
<gene>
    <name evidence="9" type="ORF">DSM5745_00780</name>
</gene>
<protein>
    <recommendedName>
        <fullName evidence="11">Cytochrome P450</fullName>
    </recommendedName>
</protein>
<evidence type="ECO:0000313" key="9">
    <source>
        <dbReference type="EMBL" id="RDW93458.1"/>
    </source>
</evidence>
<dbReference type="GO" id="GO:0016705">
    <property type="term" value="F:oxidoreductase activity, acting on paired donors, with incorporation or reduction of molecular oxygen"/>
    <property type="evidence" value="ECO:0007669"/>
    <property type="project" value="InterPro"/>
</dbReference>
<organism evidence="9 10">
    <name type="scientific">Aspergillus mulundensis</name>
    <dbReference type="NCBI Taxonomy" id="1810919"/>
    <lineage>
        <taxon>Eukaryota</taxon>
        <taxon>Fungi</taxon>
        <taxon>Dikarya</taxon>
        <taxon>Ascomycota</taxon>
        <taxon>Pezizomycotina</taxon>
        <taxon>Eurotiomycetes</taxon>
        <taxon>Eurotiomycetidae</taxon>
        <taxon>Eurotiales</taxon>
        <taxon>Aspergillaceae</taxon>
        <taxon>Aspergillus</taxon>
        <taxon>Aspergillus subgen. Nidulantes</taxon>
    </lineage>
</organism>
<dbReference type="GeneID" id="38111150"/>
<keyword evidence="8" id="KW-0472">Membrane</keyword>
<evidence type="ECO:0000256" key="1">
    <source>
        <dbReference type="ARBA" id="ARBA00001971"/>
    </source>
</evidence>
<dbReference type="OrthoDB" id="3945418at2759"/>